<dbReference type="Gene3D" id="3.40.50.1820">
    <property type="entry name" value="alpha/beta hydrolase"/>
    <property type="match status" value="1"/>
</dbReference>
<dbReference type="PRINTS" id="PR00412">
    <property type="entry name" value="EPOXHYDRLASE"/>
</dbReference>
<evidence type="ECO:0000313" key="5">
    <source>
        <dbReference type="Proteomes" id="UP001280581"/>
    </source>
</evidence>
<dbReference type="SUPFAM" id="SSF53474">
    <property type="entry name" value="alpha/beta-Hydrolases"/>
    <property type="match status" value="1"/>
</dbReference>
<keyword evidence="1" id="KW-0378">Hydrolase</keyword>
<dbReference type="Proteomes" id="UP001280581">
    <property type="component" value="Unassembled WGS sequence"/>
</dbReference>
<dbReference type="InterPro" id="IPR029058">
    <property type="entry name" value="AB_hydrolase_fold"/>
</dbReference>
<sequence length="357" mass="39684">MFLNSSRLQSRSFLQYIVSFLAIITLAEATLPALKTLKTSSGFRYGYIYQKATGSKPTYLLLHGFPSSVYDWRFQIAELSAAGYGVVAPDLIGYGSADKPKAVEDYKFSVISKSVAEILDHEGLQTVIGVGHDWGSSLLGKFVNFYPNYFSATVFVSVPYLPGKFDVDAINQLTEPLFGYPVFGYMYFFNETNAASIIEKNLESFLSLLYPQDVAIWKTDLGPIGKAKAFIQAGRKTPLPTWETKADRAYRIALFKSGGMTGPLNWYKANIRDIDAKAVSEIPPQSVILTKPTLFIGGTIDYVTRPEVMQMIADQGRAEGWLPNLKVEIVENGSHWVLIEKHREVSDLLIGVAKNLK</sequence>
<evidence type="ECO:0000313" key="4">
    <source>
        <dbReference type="EMBL" id="KAK3201557.1"/>
    </source>
</evidence>
<name>A0AAN6LNZ4_9PLEO</name>
<reference evidence="4 5" key="1">
    <citation type="submission" date="2021-02" db="EMBL/GenBank/DDBJ databases">
        <title>Genome assembly of Pseudopithomyces chartarum.</title>
        <authorList>
            <person name="Jauregui R."/>
            <person name="Singh J."/>
            <person name="Voisey C."/>
        </authorList>
    </citation>
    <scope>NUCLEOTIDE SEQUENCE [LARGE SCALE GENOMIC DNA]</scope>
    <source>
        <strain evidence="4 5">AGR01</strain>
    </source>
</reference>
<dbReference type="EMBL" id="WVTA01000016">
    <property type="protein sequence ID" value="KAK3201557.1"/>
    <property type="molecule type" value="Genomic_DNA"/>
</dbReference>
<dbReference type="Pfam" id="PF00561">
    <property type="entry name" value="Abhydrolase_1"/>
    <property type="match status" value="1"/>
</dbReference>
<dbReference type="GO" id="GO:0016787">
    <property type="term" value="F:hydrolase activity"/>
    <property type="evidence" value="ECO:0007669"/>
    <property type="project" value="UniProtKB-KW"/>
</dbReference>
<dbReference type="PANTHER" id="PTHR43329">
    <property type="entry name" value="EPOXIDE HYDROLASE"/>
    <property type="match status" value="1"/>
</dbReference>
<evidence type="ECO:0000256" key="1">
    <source>
        <dbReference type="ARBA" id="ARBA00022801"/>
    </source>
</evidence>
<gene>
    <name evidence="4" type="ORF">GRF29_185g1385754</name>
</gene>
<evidence type="ECO:0000256" key="2">
    <source>
        <dbReference type="ARBA" id="ARBA00038334"/>
    </source>
</evidence>
<comment type="similarity">
    <text evidence="2">Belongs to the AB hydrolase superfamily. Epoxide hydrolase family.</text>
</comment>
<organism evidence="4 5">
    <name type="scientific">Pseudopithomyces chartarum</name>
    <dbReference type="NCBI Taxonomy" id="1892770"/>
    <lineage>
        <taxon>Eukaryota</taxon>
        <taxon>Fungi</taxon>
        <taxon>Dikarya</taxon>
        <taxon>Ascomycota</taxon>
        <taxon>Pezizomycotina</taxon>
        <taxon>Dothideomycetes</taxon>
        <taxon>Pleosporomycetidae</taxon>
        <taxon>Pleosporales</taxon>
        <taxon>Massarineae</taxon>
        <taxon>Didymosphaeriaceae</taxon>
        <taxon>Pseudopithomyces</taxon>
    </lineage>
</organism>
<dbReference type="InterPro" id="IPR000073">
    <property type="entry name" value="AB_hydrolase_1"/>
</dbReference>
<evidence type="ECO:0000259" key="3">
    <source>
        <dbReference type="Pfam" id="PF00561"/>
    </source>
</evidence>
<dbReference type="AlphaFoldDB" id="A0AAN6LNZ4"/>
<accession>A0AAN6LNZ4</accession>
<keyword evidence="5" id="KW-1185">Reference proteome</keyword>
<feature type="domain" description="AB hydrolase-1" evidence="3">
    <location>
        <begin position="60"/>
        <end position="341"/>
    </location>
</feature>
<dbReference type="InterPro" id="IPR000639">
    <property type="entry name" value="Epox_hydrolase-like"/>
</dbReference>
<comment type="caution">
    <text evidence="4">The sequence shown here is derived from an EMBL/GenBank/DDBJ whole genome shotgun (WGS) entry which is preliminary data.</text>
</comment>
<proteinExistence type="inferred from homology"/>
<protein>
    <recommendedName>
        <fullName evidence="3">AB hydrolase-1 domain-containing protein</fullName>
    </recommendedName>
</protein>